<keyword evidence="3" id="KW-1185">Reference proteome</keyword>
<sequence length="245" mass="26965">MIEIGDIVHEFVVADKAHSKSDEIYLVLDELSKRLKMAGYVPMLDVDQETPNNTTFSFSKEHIISSLTEVEKTIIQVQEVGSAVLDYLQHVLQVVIDLLKPTADVALPILQMAGDQALKITSPAISEASKKPFRAQELTVADVAQETTKVIEDAKLIASWTIETISSADPIVIVETAGALILAYLLLLPIWSVISFSVRGYKGELTPAQSLDLIHAQNHLLIDIRPERNKNKPGIPLLPSALKKR</sequence>
<organism evidence="2 3">
    <name type="scientific">Tetracentron sinense</name>
    <name type="common">Spur-leaf</name>
    <dbReference type="NCBI Taxonomy" id="13715"/>
    <lineage>
        <taxon>Eukaryota</taxon>
        <taxon>Viridiplantae</taxon>
        <taxon>Streptophyta</taxon>
        <taxon>Embryophyta</taxon>
        <taxon>Tracheophyta</taxon>
        <taxon>Spermatophyta</taxon>
        <taxon>Magnoliopsida</taxon>
        <taxon>Trochodendrales</taxon>
        <taxon>Trochodendraceae</taxon>
        <taxon>Tetracentron</taxon>
    </lineage>
</organism>
<reference evidence="2 3" key="1">
    <citation type="submission" date="2020-04" db="EMBL/GenBank/DDBJ databases">
        <title>Plant Genome Project.</title>
        <authorList>
            <person name="Zhang R.-G."/>
        </authorList>
    </citation>
    <scope>NUCLEOTIDE SEQUENCE [LARGE SCALE GENOMIC DNA]</scope>
    <source>
        <strain evidence="2">YNK0</strain>
        <tissue evidence="2">Leaf</tissue>
    </source>
</reference>
<dbReference type="InterPro" id="IPR046849">
    <property type="entry name" value="E2_motif"/>
</dbReference>
<dbReference type="GO" id="GO:0071277">
    <property type="term" value="P:cellular response to calcium ion"/>
    <property type="evidence" value="ECO:0007669"/>
    <property type="project" value="InterPro"/>
</dbReference>
<dbReference type="InterPro" id="IPR044690">
    <property type="entry name" value="CAS_plant"/>
</dbReference>
<dbReference type="Pfam" id="PF20430">
    <property type="entry name" value="Eplus_motif"/>
    <property type="match status" value="1"/>
</dbReference>
<dbReference type="GO" id="GO:0009704">
    <property type="term" value="P:de-etiolation"/>
    <property type="evidence" value="ECO:0007669"/>
    <property type="project" value="InterPro"/>
</dbReference>
<dbReference type="AlphaFoldDB" id="A0A834YEM2"/>
<evidence type="ECO:0000313" key="2">
    <source>
        <dbReference type="EMBL" id="KAF8378496.1"/>
    </source>
</evidence>
<accession>A0A834YEM2</accession>
<comment type="caution">
    <text evidence="2">The sequence shown here is derived from an EMBL/GenBank/DDBJ whole genome shotgun (WGS) entry which is preliminary data.</text>
</comment>
<keyword evidence="1" id="KW-1133">Transmembrane helix</keyword>
<keyword evidence="1" id="KW-0472">Membrane</keyword>
<gene>
    <name evidence="2" type="ORF">HHK36_029838</name>
</gene>
<dbReference type="GO" id="GO:0090333">
    <property type="term" value="P:regulation of stomatal closure"/>
    <property type="evidence" value="ECO:0007669"/>
    <property type="project" value="InterPro"/>
</dbReference>
<dbReference type="PANTHER" id="PTHR34209:SF1">
    <property type="entry name" value="CALCIUM SENSING RECEPTOR, CHLOROPLASTIC"/>
    <property type="match status" value="1"/>
</dbReference>
<evidence type="ECO:0000313" key="3">
    <source>
        <dbReference type="Proteomes" id="UP000655225"/>
    </source>
</evidence>
<proteinExistence type="predicted"/>
<name>A0A834YEM2_TETSI</name>
<dbReference type="PANTHER" id="PTHR34209">
    <property type="entry name" value="RHODANESE/CELL CYCLE CONTROL PHOSPHATASE SUPERFAMILY PROTEIN"/>
    <property type="match status" value="1"/>
</dbReference>
<feature type="transmembrane region" description="Helical" evidence="1">
    <location>
        <begin position="171"/>
        <end position="194"/>
    </location>
</feature>
<protein>
    <submittedName>
        <fullName evidence="2">Uncharacterized protein</fullName>
    </submittedName>
</protein>
<dbReference type="Proteomes" id="UP000655225">
    <property type="component" value="Unassembled WGS sequence"/>
</dbReference>
<dbReference type="OrthoDB" id="2015023at2759"/>
<keyword evidence="1" id="KW-0812">Transmembrane</keyword>
<dbReference type="EMBL" id="JABCRI010000023">
    <property type="protein sequence ID" value="KAF8378496.1"/>
    <property type="molecule type" value="Genomic_DNA"/>
</dbReference>
<evidence type="ECO:0000256" key="1">
    <source>
        <dbReference type="SAM" id="Phobius"/>
    </source>
</evidence>